<evidence type="ECO:0000256" key="7">
    <source>
        <dbReference type="SAM" id="MobiDB-lite"/>
    </source>
</evidence>
<gene>
    <name evidence="9" type="ORF">EDD65_10864</name>
</gene>
<dbReference type="InterPro" id="IPR007412">
    <property type="entry name" value="FlgM"/>
</dbReference>
<evidence type="ECO:0000259" key="8">
    <source>
        <dbReference type="Pfam" id="PF04316"/>
    </source>
</evidence>
<evidence type="ECO:0000256" key="6">
    <source>
        <dbReference type="ARBA" id="ARBA00023163"/>
    </source>
</evidence>
<evidence type="ECO:0000256" key="5">
    <source>
        <dbReference type="ARBA" id="ARBA00023015"/>
    </source>
</evidence>
<organism evidence="9 10">
    <name type="scientific">Keratinibaculum paraultunense</name>
    <dbReference type="NCBI Taxonomy" id="1278232"/>
    <lineage>
        <taxon>Bacteria</taxon>
        <taxon>Bacillati</taxon>
        <taxon>Bacillota</taxon>
        <taxon>Tissierellia</taxon>
        <taxon>Tissierellales</taxon>
        <taxon>Tepidimicrobiaceae</taxon>
        <taxon>Keratinibaculum</taxon>
    </lineage>
</organism>
<comment type="caution">
    <text evidence="9">The sequence shown here is derived from an EMBL/GenBank/DDBJ whole genome shotgun (WGS) entry which is preliminary data.</text>
</comment>
<evidence type="ECO:0000256" key="1">
    <source>
        <dbReference type="ARBA" id="ARBA00005322"/>
    </source>
</evidence>
<evidence type="ECO:0000313" key="9">
    <source>
        <dbReference type="EMBL" id="TCS88531.1"/>
    </source>
</evidence>
<dbReference type="AlphaFoldDB" id="A0A4R3KX84"/>
<dbReference type="GO" id="GO:0044781">
    <property type="term" value="P:bacterial-type flagellum organization"/>
    <property type="evidence" value="ECO:0007669"/>
    <property type="project" value="UniProtKB-KW"/>
</dbReference>
<sequence>MQIYNINNMNSNKVSSNKNKLEKDNINLSERAKDYQFAVEKIKELPDIRMEKVKYLKEKIQSGKYNIDGKEIVEKMFENIHIDERI</sequence>
<dbReference type="NCBIfam" id="TIGR03824">
    <property type="entry name" value="FlgM_jcvi"/>
    <property type="match status" value="1"/>
</dbReference>
<keyword evidence="6" id="KW-0804">Transcription</keyword>
<reference evidence="9 10" key="1">
    <citation type="submission" date="2019-03" db="EMBL/GenBank/DDBJ databases">
        <title>Genomic Encyclopedia of Type Strains, Phase IV (KMG-IV): sequencing the most valuable type-strain genomes for metagenomic binning, comparative biology and taxonomic classification.</title>
        <authorList>
            <person name="Goeker M."/>
        </authorList>
    </citation>
    <scope>NUCLEOTIDE SEQUENCE [LARGE SCALE GENOMIC DNA]</scope>
    <source>
        <strain evidence="9 10">DSM 26752</strain>
    </source>
</reference>
<evidence type="ECO:0000256" key="2">
    <source>
        <dbReference type="ARBA" id="ARBA00017823"/>
    </source>
</evidence>
<dbReference type="EMBL" id="SMAE01000008">
    <property type="protein sequence ID" value="TCS88531.1"/>
    <property type="molecule type" value="Genomic_DNA"/>
</dbReference>
<keyword evidence="10" id="KW-1185">Reference proteome</keyword>
<dbReference type="InterPro" id="IPR035890">
    <property type="entry name" value="Anti-sigma-28_factor_FlgM_sf"/>
</dbReference>
<name>A0A4R3KX84_9FIRM</name>
<feature type="domain" description="Anti-sigma-28 factor FlgM C-terminal" evidence="8">
    <location>
        <begin position="24"/>
        <end position="77"/>
    </location>
</feature>
<dbReference type="Proteomes" id="UP000294567">
    <property type="component" value="Unassembled WGS sequence"/>
</dbReference>
<evidence type="ECO:0000313" key="10">
    <source>
        <dbReference type="Proteomes" id="UP000294567"/>
    </source>
</evidence>
<dbReference type="GO" id="GO:0045892">
    <property type="term" value="P:negative regulation of DNA-templated transcription"/>
    <property type="evidence" value="ECO:0007669"/>
    <property type="project" value="InterPro"/>
</dbReference>
<keyword evidence="3" id="KW-0678">Repressor</keyword>
<comment type="similarity">
    <text evidence="1">Belongs to the FlgM family.</text>
</comment>
<feature type="compositionally biased region" description="Low complexity" evidence="7">
    <location>
        <begin position="1"/>
        <end position="18"/>
    </location>
</feature>
<accession>A0A4R3KX84</accession>
<keyword evidence="5" id="KW-0805">Transcription regulation</keyword>
<evidence type="ECO:0000256" key="3">
    <source>
        <dbReference type="ARBA" id="ARBA00022491"/>
    </source>
</evidence>
<keyword evidence="4" id="KW-1005">Bacterial flagellum biogenesis</keyword>
<protein>
    <recommendedName>
        <fullName evidence="2">Negative regulator of flagellin synthesis</fullName>
    </recommendedName>
</protein>
<dbReference type="SUPFAM" id="SSF101498">
    <property type="entry name" value="Anti-sigma factor FlgM"/>
    <property type="match status" value="1"/>
</dbReference>
<proteinExistence type="inferred from homology"/>
<feature type="region of interest" description="Disordered" evidence="7">
    <location>
        <begin position="1"/>
        <end position="20"/>
    </location>
</feature>
<evidence type="ECO:0000256" key="4">
    <source>
        <dbReference type="ARBA" id="ARBA00022795"/>
    </source>
</evidence>
<dbReference type="InterPro" id="IPR031316">
    <property type="entry name" value="FlgM_C"/>
</dbReference>
<dbReference type="Pfam" id="PF04316">
    <property type="entry name" value="FlgM"/>
    <property type="match status" value="1"/>
</dbReference>